<dbReference type="InterPro" id="IPR027806">
    <property type="entry name" value="HARBI1_dom"/>
</dbReference>
<evidence type="ECO:0000259" key="9">
    <source>
        <dbReference type="Pfam" id="PF13359"/>
    </source>
</evidence>
<keyword evidence="5" id="KW-0479">Metal-binding</keyword>
<evidence type="ECO:0000256" key="8">
    <source>
        <dbReference type="SAM" id="MobiDB-lite"/>
    </source>
</evidence>
<evidence type="ECO:0000256" key="6">
    <source>
        <dbReference type="ARBA" id="ARBA00022801"/>
    </source>
</evidence>
<evidence type="ECO:0000256" key="3">
    <source>
        <dbReference type="ARBA" id="ARBA00006958"/>
    </source>
</evidence>
<keyword evidence="4" id="KW-0540">Nuclease</keyword>
<comment type="cofactor">
    <cofactor evidence="1">
        <name>a divalent metal cation</name>
        <dbReference type="ChEBI" id="CHEBI:60240"/>
    </cofactor>
</comment>
<evidence type="ECO:0000256" key="2">
    <source>
        <dbReference type="ARBA" id="ARBA00004123"/>
    </source>
</evidence>
<dbReference type="PANTHER" id="PTHR22930">
    <property type="match status" value="1"/>
</dbReference>
<evidence type="ECO:0000256" key="5">
    <source>
        <dbReference type="ARBA" id="ARBA00022723"/>
    </source>
</evidence>
<gene>
    <name evidence="10" type="ORF">KC01_LOCUS23256</name>
</gene>
<comment type="subcellular location">
    <subcellularLocation>
        <location evidence="2">Nucleus</location>
    </subcellularLocation>
</comment>
<evidence type="ECO:0000256" key="1">
    <source>
        <dbReference type="ARBA" id="ARBA00001968"/>
    </source>
</evidence>
<keyword evidence="6" id="KW-0378">Hydrolase</keyword>
<name>A0AAV2L1Q7_KNICA</name>
<organism evidence="10 11">
    <name type="scientific">Knipowitschia caucasica</name>
    <name type="common">Caucasian dwarf goby</name>
    <name type="synonym">Pomatoschistus caucasicus</name>
    <dbReference type="NCBI Taxonomy" id="637954"/>
    <lineage>
        <taxon>Eukaryota</taxon>
        <taxon>Metazoa</taxon>
        <taxon>Chordata</taxon>
        <taxon>Craniata</taxon>
        <taxon>Vertebrata</taxon>
        <taxon>Euteleostomi</taxon>
        <taxon>Actinopterygii</taxon>
        <taxon>Neopterygii</taxon>
        <taxon>Teleostei</taxon>
        <taxon>Neoteleostei</taxon>
        <taxon>Acanthomorphata</taxon>
        <taxon>Gobiaria</taxon>
        <taxon>Gobiiformes</taxon>
        <taxon>Gobioidei</taxon>
        <taxon>Gobiidae</taxon>
        <taxon>Gobiinae</taxon>
        <taxon>Knipowitschia</taxon>
    </lineage>
</organism>
<reference evidence="10 11" key="1">
    <citation type="submission" date="2024-04" db="EMBL/GenBank/DDBJ databases">
        <authorList>
            <person name="Waldvogel A.-M."/>
            <person name="Schoenle A."/>
        </authorList>
    </citation>
    <scope>NUCLEOTIDE SEQUENCE [LARGE SCALE GENOMIC DNA]</scope>
</reference>
<dbReference type="GO" id="GO:0046872">
    <property type="term" value="F:metal ion binding"/>
    <property type="evidence" value="ECO:0007669"/>
    <property type="project" value="UniProtKB-KW"/>
</dbReference>
<keyword evidence="7" id="KW-0539">Nucleus</keyword>
<dbReference type="Pfam" id="PF13359">
    <property type="entry name" value="DDE_Tnp_4"/>
    <property type="match status" value="1"/>
</dbReference>
<evidence type="ECO:0000256" key="7">
    <source>
        <dbReference type="ARBA" id="ARBA00023242"/>
    </source>
</evidence>
<feature type="region of interest" description="Disordered" evidence="8">
    <location>
        <begin position="163"/>
        <end position="185"/>
    </location>
</feature>
<dbReference type="GO" id="GO:0016787">
    <property type="term" value="F:hydrolase activity"/>
    <property type="evidence" value="ECO:0007669"/>
    <property type="project" value="UniProtKB-KW"/>
</dbReference>
<dbReference type="Proteomes" id="UP001497482">
    <property type="component" value="Chromosome 20"/>
</dbReference>
<keyword evidence="11" id="KW-1185">Reference proteome</keyword>
<evidence type="ECO:0000313" key="10">
    <source>
        <dbReference type="EMBL" id="CAL1594277.1"/>
    </source>
</evidence>
<dbReference type="PANTHER" id="PTHR22930:SF206">
    <property type="entry name" value="NUCLEASE HARBI1"/>
    <property type="match status" value="1"/>
</dbReference>
<sequence>MADIDAVSNGFAELAGTPLLNKAVGAIDGCHVRIKPPSLHRLDYLNYKGSVHDTRILKNSSFYLARRYPPTGYFILGDGGYPCLEGPIALITPYREPVNGRAQRKFNYHLSRARSSVERAFGIMKTRWRSTLFRALEGCYGERMKRTGLVKREDCLRMELEKQTGSMVQRRQSPTEYPHWGSRQD</sequence>
<evidence type="ECO:0000313" key="11">
    <source>
        <dbReference type="Proteomes" id="UP001497482"/>
    </source>
</evidence>
<dbReference type="AlphaFoldDB" id="A0AAV2L1Q7"/>
<comment type="similarity">
    <text evidence="3">Belongs to the HARBI1 family.</text>
</comment>
<dbReference type="GO" id="GO:0005634">
    <property type="term" value="C:nucleus"/>
    <property type="evidence" value="ECO:0007669"/>
    <property type="project" value="UniProtKB-SubCell"/>
</dbReference>
<evidence type="ECO:0000256" key="4">
    <source>
        <dbReference type="ARBA" id="ARBA00022722"/>
    </source>
</evidence>
<accession>A0AAV2L1Q7</accession>
<dbReference type="InterPro" id="IPR045249">
    <property type="entry name" value="HARBI1-like"/>
</dbReference>
<protein>
    <recommendedName>
        <fullName evidence="9">DDE Tnp4 domain-containing protein</fullName>
    </recommendedName>
</protein>
<feature type="compositionally biased region" description="Polar residues" evidence="8">
    <location>
        <begin position="163"/>
        <end position="175"/>
    </location>
</feature>
<dbReference type="EMBL" id="OZ035842">
    <property type="protein sequence ID" value="CAL1594277.1"/>
    <property type="molecule type" value="Genomic_DNA"/>
</dbReference>
<feature type="domain" description="DDE Tnp4" evidence="9">
    <location>
        <begin position="46"/>
        <end position="131"/>
    </location>
</feature>
<dbReference type="GO" id="GO:0004518">
    <property type="term" value="F:nuclease activity"/>
    <property type="evidence" value="ECO:0007669"/>
    <property type="project" value="UniProtKB-KW"/>
</dbReference>
<proteinExistence type="inferred from homology"/>